<dbReference type="RefSeq" id="WP_051645843.1">
    <property type="nucleotide sequence ID" value="NZ_BNAB01000023.1"/>
</dbReference>
<dbReference type="Proteomes" id="UP000199541">
    <property type="component" value="Unassembled WGS sequence"/>
</dbReference>
<dbReference type="PROSITE" id="PS51257">
    <property type="entry name" value="PROKAR_LIPOPROTEIN"/>
    <property type="match status" value="1"/>
</dbReference>
<accession>A0AAN4UVF0</accession>
<dbReference type="SUPFAM" id="SSF47090">
    <property type="entry name" value="PGBD-like"/>
    <property type="match status" value="1"/>
</dbReference>
<evidence type="ECO:0000313" key="5">
    <source>
        <dbReference type="Proteomes" id="UP000634647"/>
    </source>
</evidence>
<evidence type="ECO:0000259" key="1">
    <source>
        <dbReference type="Pfam" id="PF01471"/>
    </source>
</evidence>
<comment type="caution">
    <text evidence="2">The sequence shown here is derived from an EMBL/GenBank/DDBJ whole genome shotgun (WGS) entry which is preliminary data.</text>
</comment>
<reference evidence="2" key="1">
    <citation type="journal article" date="2014" name="Int. J. Syst. Evol. Microbiol.">
        <title>Complete genome sequence of Corynebacterium casei LMG S-19264T (=DSM 44701T), isolated from a smear-ripened cheese.</title>
        <authorList>
            <consortium name="US DOE Joint Genome Institute (JGI-PGF)"/>
            <person name="Walter F."/>
            <person name="Albersmeier A."/>
            <person name="Kalinowski J."/>
            <person name="Ruckert C."/>
        </authorList>
    </citation>
    <scope>NUCLEOTIDE SEQUENCE</scope>
    <source>
        <strain evidence="2">CGMCC 1.10859</strain>
    </source>
</reference>
<dbReference type="Proteomes" id="UP000634647">
    <property type="component" value="Unassembled WGS sequence"/>
</dbReference>
<dbReference type="Gene3D" id="1.10.101.10">
    <property type="entry name" value="PGBD-like superfamily/PGBD"/>
    <property type="match status" value="1"/>
</dbReference>
<sequence length="178" mass="19318">MIRPFLIGLSALALTACAPPAGPRDVEAGPKDIDGYSLASEIVHRSQPGPPSTVPGQCWTHTTLPAVIETVSEHVETAPGVFRSVTDQRIVQNSRDIWFRSPCPATMTADFIASLQRALKARGLYNAPLTGEMDGPTRRAVRRYQAPLGLDTDKLSLGAARELGLATYSLWDLRHQDD</sequence>
<dbReference type="Pfam" id="PF01471">
    <property type="entry name" value="PG_binding_1"/>
    <property type="match status" value="1"/>
</dbReference>
<proteinExistence type="predicted"/>
<dbReference type="InterPro" id="IPR036365">
    <property type="entry name" value="PGBD-like_sf"/>
</dbReference>
<dbReference type="EMBL" id="FNOB01000022">
    <property type="protein sequence ID" value="SDX62626.1"/>
    <property type="molecule type" value="Genomic_DNA"/>
</dbReference>
<name>A0AAN4UVF0_9RHOB</name>
<reference evidence="3 4" key="2">
    <citation type="submission" date="2016-10" db="EMBL/GenBank/DDBJ databases">
        <authorList>
            <person name="Varghese N."/>
            <person name="Submissions S."/>
        </authorList>
    </citation>
    <scope>NUCLEOTIDE SEQUENCE [LARGE SCALE GENOMIC DNA]</scope>
    <source>
        <strain evidence="3 4">DSM 24802</strain>
    </source>
</reference>
<evidence type="ECO:0000313" key="2">
    <source>
        <dbReference type="EMBL" id="GHE05285.1"/>
    </source>
</evidence>
<feature type="domain" description="Peptidoglycan binding-like" evidence="1">
    <location>
        <begin position="111"/>
        <end position="153"/>
    </location>
</feature>
<dbReference type="InterPro" id="IPR002477">
    <property type="entry name" value="Peptidoglycan-bd-like"/>
</dbReference>
<evidence type="ECO:0000313" key="4">
    <source>
        <dbReference type="Proteomes" id="UP000199541"/>
    </source>
</evidence>
<dbReference type="AlphaFoldDB" id="A0AAN4UVF0"/>
<gene>
    <name evidence="2" type="ORF">GCM10008024_35470</name>
    <name evidence="3" type="ORF">SAMN05444006_1226</name>
</gene>
<dbReference type="InterPro" id="IPR036366">
    <property type="entry name" value="PGBDSf"/>
</dbReference>
<protein>
    <submittedName>
        <fullName evidence="3">Peptidoglycan binding domain-containing protein</fullName>
    </submittedName>
</protein>
<evidence type="ECO:0000313" key="3">
    <source>
        <dbReference type="EMBL" id="SDX62626.1"/>
    </source>
</evidence>
<dbReference type="EMBL" id="BNAB01000023">
    <property type="protein sequence ID" value="GHE05285.1"/>
    <property type="molecule type" value="Genomic_DNA"/>
</dbReference>
<organism evidence="2 5">
    <name type="scientific">Allgaiera indica</name>
    <dbReference type="NCBI Taxonomy" id="765699"/>
    <lineage>
        <taxon>Bacteria</taxon>
        <taxon>Pseudomonadati</taxon>
        <taxon>Pseudomonadota</taxon>
        <taxon>Alphaproteobacteria</taxon>
        <taxon>Rhodobacterales</taxon>
        <taxon>Paracoccaceae</taxon>
        <taxon>Allgaiera</taxon>
    </lineage>
</organism>
<keyword evidence="4" id="KW-1185">Reference proteome</keyword>
<reference evidence="2" key="3">
    <citation type="submission" date="2023-06" db="EMBL/GenBank/DDBJ databases">
        <authorList>
            <person name="Sun Q."/>
            <person name="Zhou Y."/>
        </authorList>
    </citation>
    <scope>NUCLEOTIDE SEQUENCE</scope>
    <source>
        <strain evidence="2">CGMCC 1.10859</strain>
    </source>
</reference>